<dbReference type="Proteomes" id="UP000308828">
    <property type="component" value="Unassembled WGS sequence"/>
</dbReference>
<evidence type="ECO:0000313" key="2">
    <source>
        <dbReference type="EMBL" id="THV25446.1"/>
    </source>
</evidence>
<protein>
    <recommendedName>
        <fullName evidence="4">MFS transporter</fullName>
    </recommendedName>
</protein>
<keyword evidence="1" id="KW-1133">Transmembrane helix</keyword>
<dbReference type="AlphaFoldDB" id="A0A4V4HNB4"/>
<dbReference type="RefSeq" id="WP_136597292.1">
    <property type="nucleotide sequence ID" value="NZ_STGV01000001.1"/>
</dbReference>
<dbReference type="InterPro" id="IPR036259">
    <property type="entry name" value="MFS_trans_sf"/>
</dbReference>
<feature type="transmembrane region" description="Helical" evidence="1">
    <location>
        <begin position="149"/>
        <end position="170"/>
    </location>
</feature>
<dbReference type="OrthoDB" id="8403465at2"/>
<reference evidence="2 3" key="1">
    <citation type="submission" date="2019-04" db="EMBL/GenBank/DDBJ databases">
        <title>Genome sequence of strain shin9-1.</title>
        <authorList>
            <person name="Gao J."/>
            <person name="Sun J."/>
        </authorList>
    </citation>
    <scope>NUCLEOTIDE SEQUENCE [LARGE SCALE GENOMIC DNA]</scope>
    <source>
        <strain evidence="3">shin9-1</strain>
    </source>
</reference>
<evidence type="ECO:0000256" key="1">
    <source>
        <dbReference type="SAM" id="Phobius"/>
    </source>
</evidence>
<comment type="caution">
    <text evidence="2">The sequence shown here is derived from an EMBL/GenBank/DDBJ whole genome shotgun (WGS) entry which is preliminary data.</text>
</comment>
<feature type="transmembrane region" description="Helical" evidence="1">
    <location>
        <begin position="89"/>
        <end position="107"/>
    </location>
</feature>
<feature type="transmembrane region" description="Helical" evidence="1">
    <location>
        <begin position="338"/>
        <end position="358"/>
    </location>
</feature>
<evidence type="ECO:0000313" key="3">
    <source>
        <dbReference type="Proteomes" id="UP000308828"/>
    </source>
</evidence>
<proteinExistence type="predicted"/>
<dbReference type="SUPFAM" id="SSF103473">
    <property type="entry name" value="MFS general substrate transporter"/>
    <property type="match status" value="1"/>
</dbReference>
<feature type="transmembrane region" description="Helical" evidence="1">
    <location>
        <begin position="21"/>
        <end position="42"/>
    </location>
</feature>
<sequence>MTSLAKSQQPPTRWLLADILMSYRFWSLLISTVLVHAGFQSFAVTLPTLVMMQQGDVSLVGVHYAASYLGILPGAAFAMVTAGRLAGRGALVLVGLSLVAAICRVALPPTVPAIVTLVPLAIAQSAAQTGLLIQFAVLVHDGKSPIRDFAAAFSLIVASIIAARLAPTVVSLGIQWVPTPDFPAWVLVACLSLAFLLLLTGGRLIFGTVPYRRPRQMMPRRRSVLLVFFSLLLPATVLVASLGRLIVLPFRDNPVEALAAAAILSFLLGLFALAHWLYRVHGELAGMQPARRLIHPLAAAIIGTCVPLGLPILMMMLADLLSDRAKERGDRRRVSAGWAVFWAMLLPPIAAARIQAGINRAHAFHEREDALSAGLAAAIAATSNDILGVRPHLKQR</sequence>
<gene>
    <name evidence="2" type="ORF">FAA97_04435</name>
</gene>
<feature type="transmembrane region" description="Helical" evidence="1">
    <location>
        <begin position="182"/>
        <end position="202"/>
    </location>
</feature>
<keyword evidence="1" id="KW-0812">Transmembrane</keyword>
<name>A0A4V4HNB4_9HYPH</name>
<organism evidence="2 3">
    <name type="scientific">Peteryoungia ipomoeae</name>
    <dbReference type="NCBI Taxonomy" id="1210932"/>
    <lineage>
        <taxon>Bacteria</taxon>
        <taxon>Pseudomonadati</taxon>
        <taxon>Pseudomonadota</taxon>
        <taxon>Alphaproteobacteria</taxon>
        <taxon>Hyphomicrobiales</taxon>
        <taxon>Rhizobiaceae</taxon>
        <taxon>Peteryoungia</taxon>
    </lineage>
</organism>
<keyword evidence="3" id="KW-1185">Reference proteome</keyword>
<feature type="transmembrane region" description="Helical" evidence="1">
    <location>
        <begin position="258"/>
        <end position="277"/>
    </location>
</feature>
<dbReference type="EMBL" id="STGV01000001">
    <property type="protein sequence ID" value="THV25446.1"/>
    <property type="molecule type" value="Genomic_DNA"/>
</dbReference>
<feature type="transmembrane region" description="Helical" evidence="1">
    <location>
        <begin position="62"/>
        <end position="82"/>
    </location>
</feature>
<accession>A0A4V4HNB4</accession>
<keyword evidence="1" id="KW-0472">Membrane</keyword>
<feature type="transmembrane region" description="Helical" evidence="1">
    <location>
        <begin position="113"/>
        <end position="137"/>
    </location>
</feature>
<feature type="transmembrane region" description="Helical" evidence="1">
    <location>
        <begin position="223"/>
        <end position="246"/>
    </location>
</feature>
<feature type="transmembrane region" description="Helical" evidence="1">
    <location>
        <begin position="297"/>
        <end position="318"/>
    </location>
</feature>
<evidence type="ECO:0008006" key="4">
    <source>
        <dbReference type="Google" id="ProtNLM"/>
    </source>
</evidence>